<keyword evidence="4 6" id="KW-1133">Transmembrane helix</keyword>
<feature type="transmembrane region" description="Helical" evidence="6">
    <location>
        <begin position="272"/>
        <end position="291"/>
    </location>
</feature>
<feature type="transmembrane region" description="Helical" evidence="6">
    <location>
        <begin position="83"/>
        <end position="109"/>
    </location>
</feature>
<evidence type="ECO:0000256" key="2">
    <source>
        <dbReference type="ARBA" id="ARBA00022475"/>
    </source>
</evidence>
<evidence type="ECO:0000256" key="5">
    <source>
        <dbReference type="ARBA" id="ARBA00023136"/>
    </source>
</evidence>
<feature type="transmembrane region" description="Helical" evidence="6">
    <location>
        <begin position="378"/>
        <end position="397"/>
    </location>
</feature>
<keyword evidence="3 6" id="KW-0812">Transmembrane</keyword>
<dbReference type="RefSeq" id="WP_132704844.1">
    <property type="nucleotide sequence ID" value="NZ_SMGI01000002.1"/>
</dbReference>
<protein>
    <submittedName>
        <fullName evidence="7">O-antigen/teichoic acid export membrane protein</fullName>
    </submittedName>
</protein>
<keyword evidence="8" id="KW-1185">Reference proteome</keyword>
<accession>A0A4R1KS10</accession>
<comment type="subcellular location">
    <subcellularLocation>
        <location evidence="1">Cell membrane</location>
        <topology evidence="1">Multi-pass membrane protein</topology>
    </subcellularLocation>
</comment>
<dbReference type="InterPro" id="IPR050833">
    <property type="entry name" value="Poly_Biosynth_Transport"/>
</dbReference>
<dbReference type="GO" id="GO:0005886">
    <property type="term" value="C:plasma membrane"/>
    <property type="evidence" value="ECO:0007669"/>
    <property type="project" value="UniProtKB-SubCell"/>
</dbReference>
<feature type="transmembrane region" description="Helical" evidence="6">
    <location>
        <begin position="158"/>
        <end position="177"/>
    </location>
</feature>
<gene>
    <name evidence="7" type="ORF">DFQ05_1593</name>
</gene>
<evidence type="ECO:0000256" key="4">
    <source>
        <dbReference type="ARBA" id="ARBA00022989"/>
    </source>
</evidence>
<evidence type="ECO:0000256" key="3">
    <source>
        <dbReference type="ARBA" id="ARBA00022692"/>
    </source>
</evidence>
<feature type="transmembrane region" description="Helical" evidence="6">
    <location>
        <begin position="129"/>
        <end position="146"/>
    </location>
</feature>
<sequence>MNLKYYVSSIGLSFFAKAIGLINIMLIIPLLVNNYSADEFGIYILLTQLITIFGVLDFGLGSVLINEILFFRNSKQFGKIKEIIIQSFSFLLIVSLVLTLLTVFILFILKEPKSYDFLPDIIKSAKNLDLFKISVVFFLILPFTLIQKIQFGFLDNAVFHFVEVIQKIIQGVGIFIMAKNTYNIFDIVFFYYSVILLTDMLNGIIYFFFIKKPILQSTKFTRQNLLPPLFKKSFYFFLVSLFFFFSNTIDTYLISGFGNFQMLKDYDIIKRPYEICMVGIMIIISVLWPVFGEAYQKKQVSKIKMIVRRSLLTVTTGLLLLSLTMFFFGNEIISLWINQTKEYKVYLFLIVGLMYLMFSLGNVFIAYLNSANSISVQVIIYSVMTFIGVPFKIFFIKSYGLDGYFIASSIILAFLFAIPLYYQYSKKVKKAKLESDT</sequence>
<feature type="transmembrane region" description="Helical" evidence="6">
    <location>
        <begin position="44"/>
        <end position="71"/>
    </location>
</feature>
<name>A0A4R1KS10_9FLAO</name>
<dbReference type="Pfam" id="PF01943">
    <property type="entry name" value="Polysacc_synt"/>
    <property type="match status" value="1"/>
</dbReference>
<feature type="transmembrane region" description="Helical" evidence="6">
    <location>
        <begin position="403"/>
        <end position="422"/>
    </location>
</feature>
<dbReference type="AlphaFoldDB" id="A0A4R1KS10"/>
<dbReference type="EMBL" id="SMGI01000002">
    <property type="protein sequence ID" value="TCK67812.1"/>
    <property type="molecule type" value="Genomic_DNA"/>
</dbReference>
<reference evidence="7 8" key="1">
    <citation type="journal article" date="2015" name="Stand. Genomic Sci.">
        <title>Genomic Encyclopedia of Bacterial and Archaeal Type Strains, Phase III: the genomes of soil and plant-associated and newly described type strains.</title>
        <authorList>
            <person name="Whitman W.B."/>
            <person name="Woyke T."/>
            <person name="Klenk H.P."/>
            <person name="Zhou Y."/>
            <person name="Lilburn T.G."/>
            <person name="Beck B.J."/>
            <person name="De Vos P."/>
            <person name="Vandamme P."/>
            <person name="Eisen J.A."/>
            <person name="Garrity G."/>
            <person name="Hugenholtz P."/>
            <person name="Kyrpides N.C."/>
        </authorList>
    </citation>
    <scope>NUCLEOTIDE SEQUENCE [LARGE SCALE GENOMIC DNA]</scope>
    <source>
        <strain evidence="7 8">CECT 8445</strain>
    </source>
</reference>
<dbReference type="InterPro" id="IPR002797">
    <property type="entry name" value="Polysacc_synth"/>
</dbReference>
<feature type="transmembrane region" description="Helical" evidence="6">
    <location>
        <begin position="12"/>
        <end position="32"/>
    </location>
</feature>
<keyword evidence="5 6" id="KW-0472">Membrane</keyword>
<dbReference type="PANTHER" id="PTHR30250">
    <property type="entry name" value="PST FAMILY PREDICTED COLANIC ACID TRANSPORTER"/>
    <property type="match status" value="1"/>
</dbReference>
<organism evidence="7 8">
    <name type="scientific">Winogradskyella wandonensis</name>
    <dbReference type="NCBI Taxonomy" id="1442586"/>
    <lineage>
        <taxon>Bacteria</taxon>
        <taxon>Pseudomonadati</taxon>
        <taxon>Bacteroidota</taxon>
        <taxon>Flavobacteriia</taxon>
        <taxon>Flavobacteriales</taxon>
        <taxon>Flavobacteriaceae</taxon>
        <taxon>Winogradskyella</taxon>
    </lineage>
</organism>
<dbReference type="Proteomes" id="UP000295714">
    <property type="component" value="Unassembled WGS sequence"/>
</dbReference>
<feature type="transmembrane region" description="Helical" evidence="6">
    <location>
        <begin position="311"/>
        <end position="333"/>
    </location>
</feature>
<feature type="transmembrane region" description="Helical" evidence="6">
    <location>
        <begin position="189"/>
        <end position="209"/>
    </location>
</feature>
<comment type="caution">
    <text evidence="7">The sequence shown here is derived from an EMBL/GenBank/DDBJ whole genome shotgun (WGS) entry which is preliminary data.</text>
</comment>
<keyword evidence="2" id="KW-1003">Cell membrane</keyword>
<evidence type="ECO:0000256" key="1">
    <source>
        <dbReference type="ARBA" id="ARBA00004651"/>
    </source>
</evidence>
<evidence type="ECO:0000313" key="8">
    <source>
        <dbReference type="Proteomes" id="UP000295714"/>
    </source>
</evidence>
<dbReference type="PANTHER" id="PTHR30250:SF11">
    <property type="entry name" value="O-ANTIGEN TRANSPORTER-RELATED"/>
    <property type="match status" value="1"/>
</dbReference>
<feature type="transmembrane region" description="Helical" evidence="6">
    <location>
        <begin position="345"/>
        <end position="366"/>
    </location>
</feature>
<proteinExistence type="predicted"/>
<feature type="transmembrane region" description="Helical" evidence="6">
    <location>
        <begin position="234"/>
        <end position="260"/>
    </location>
</feature>
<evidence type="ECO:0000256" key="6">
    <source>
        <dbReference type="SAM" id="Phobius"/>
    </source>
</evidence>
<evidence type="ECO:0000313" key="7">
    <source>
        <dbReference type="EMBL" id="TCK67812.1"/>
    </source>
</evidence>